<evidence type="ECO:0000256" key="1">
    <source>
        <dbReference type="SAM" id="MobiDB-lite"/>
    </source>
</evidence>
<organism evidence="2 3">
    <name type="scientific">Isoptericola cucumis</name>
    <dbReference type="NCBI Taxonomy" id="1776856"/>
    <lineage>
        <taxon>Bacteria</taxon>
        <taxon>Bacillati</taxon>
        <taxon>Actinomycetota</taxon>
        <taxon>Actinomycetes</taxon>
        <taxon>Micrococcales</taxon>
        <taxon>Promicromonosporaceae</taxon>
        <taxon>Isoptericola</taxon>
    </lineage>
</organism>
<dbReference type="SUPFAM" id="SSF53474">
    <property type="entry name" value="alpha/beta-Hydrolases"/>
    <property type="match status" value="1"/>
</dbReference>
<comment type="caution">
    <text evidence="2">The sequence shown here is derived from an EMBL/GenBank/DDBJ whole genome shotgun (WGS) entry which is preliminary data.</text>
</comment>
<name>A0ABQ2B5K3_9MICO</name>
<accession>A0ABQ2B5K3</accession>
<evidence type="ECO:0000313" key="2">
    <source>
        <dbReference type="EMBL" id="GGI08371.1"/>
    </source>
</evidence>
<protein>
    <recommendedName>
        <fullName evidence="4">Alpha/beta hydrolase</fullName>
    </recommendedName>
</protein>
<dbReference type="Proteomes" id="UP000632535">
    <property type="component" value="Unassembled WGS sequence"/>
</dbReference>
<dbReference type="RefSeq" id="WP_188523634.1">
    <property type="nucleotide sequence ID" value="NZ_BMDG01000006.1"/>
</dbReference>
<gene>
    <name evidence="2" type="ORF">GCM10007368_20830</name>
</gene>
<dbReference type="EMBL" id="BMDG01000006">
    <property type="protein sequence ID" value="GGI08371.1"/>
    <property type="molecule type" value="Genomic_DNA"/>
</dbReference>
<reference evidence="3" key="1">
    <citation type="journal article" date="2019" name="Int. J. Syst. Evol. Microbiol.">
        <title>The Global Catalogue of Microorganisms (GCM) 10K type strain sequencing project: providing services to taxonomists for standard genome sequencing and annotation.</title>
        <authorList>
            <consortium name="The Broad Institute Genomics Platform"/>
            <consortium name="The Broad Institute Genome Sequencing Center for Infectious Disease"/>
            <person name="Wu L."/>
            <person name="Ma J."/>
        </authorList>
    </citation>
    <scope>NUCLEOTIDE SEQUENCE [LARGE SCALE GENOMIC DNA]</scope>
    <source>
        <strain evidence="3">CCM 8653</strain>
    </source>
</reference>
<evidence type="ECO:0000313" key="3">
    <source>
        <dbReference type="Proteomes" id="UP000632535"/>
    </source>
</evidence>
<evidence type="ECO:0008006" key="4">
    <source>
        <dbReference type="Google" id="ProtNLM"/>
    </source>
</evidence>
<proteinExistence type="predicted"/>
<dbReference type="InterPro" id="IPR029058">
    <property type="entry name" value="AB_hydrolase_fold"/>
</dbReference>
<dbReference type="Gene3D" id="3.40.50.1820">
    <property type="entry name" value="alpha/beta hydrolase"/>
    <property type="match status" value="1"/>
</dbReference>
<feature type="region of interest" description="Disordered" evidence="1">
    <location>
        <begin position="158"/>
        <end position="177"/>
    </location>
</feature>
<sequence length="288" mass="29848">MPTARLHDDAALDVTTLGDGPAVLLPVSTATTEGPQADAVRAWGADPNLGHALATRLAAAGFRVVAADYEGHLAARPKPGTLTADAVAADLLAVADAAGADRFAYYGYSWLALAGLQLALRTDRLTALAMGGYPPLDGPYAAMLTVTRAAHALAVAARDAPPEPEPAPAAAPEPGDWDAVQTTQSPELTGQYVTLYESLAGFDDRTSLDLTMPRLVVVGGEDDITYGPAWGDVEVVIAGAVARRRAELEAGGWGVEVLDGKDHLSAMRADAVLPVLEPWLTARLRGVA</sequence>
<keyword evidence="3" id="KW-1185">Reference proteome</keyword>